<dbReference type="EMBL" id="JGZT01000005">
    <property type="protein sequence ID" value="KFJ03390.1"/>
    <property type="molecule type" value="Genomic_DNA"/>
</dbReference>
<dbReference type="InterPro" id="IPR007527">
    <property type="entry name" value="Znf_SWIM"/>
</dbReference>
<dbReference type="CDD" id="cd18012">
    <property type="entry name" value="DEXQc_arch_SWI2_SNF2"/>
    <property type="match status" value="1"/>
</dbReference>
<dbReference type="AlphaFoldDB" id="A0A087E6I9"/>
<organism evidence="7 8">
    <name type="scientific">Bifidobacterium thermacidophilum subsp. thermacidophilum</name>
    <dbReference type="NCBI Taxonomy" id="79262"/>
    <lineage>
        <taxon>Bacteria</taxon>
        <taxon>Bacillati</taxon>
        <taxon>Actinomycetota</taxon>
        <taxon>Actinomycetes</taxon>
        <taxon>Bifidobacteriales</taxon>
        <taxon>Bifidobacteriaceae</taxon>
        <taxon>Bifidobacterium</taxon>
    </lineage>
</organism>
<dbReference type="Pfam" id="PF08455">
    <property type="entry name" value="SNF2_assoc"/>
    <property type="match status" value="1"/>
</dbReference>
<keyword evidence="7" id="KW-0347">Helicase</keyword>
<dbReference type="Gene3D" id="3.40.50.300">
    <property type="entry name" value="P-loop containing nucleotide triphosphate hydrolases"/>
    <property type="match status" value="1"/>
</dbReference>
<keyword evidence="7" id="KW-0067">ATP-binding</keyword>
<dbReference type="Pfam" id="PF00176">
    <property type="entry name" value="SNF2-rel_dom"/>
    <property type="match status" value="1"/>
</dbReference>
<dbReference type="SMART" id="SM00490">
    <property type="entry name" value="HELICc"/>
    <property type="match status" value="1"/>
</dbReference>
<dbReference type="EC" id="3.6.4.12" evidence="7"/>
<dbReference type="PROSITE" id="PS51192">
    <property type="entry name" value="HELICASE_ATP_BIND_1"/>
    <property type="match status" value="1"/>
</dbReference>
<dbReference type="PROSITE" id="PS51194">
    <property type="entry name" value="HELICASE_CTER"/>
    <property type="match status" value="1"/>
</dbReference>
<dbReference type="InterPro" id="IPR027417">
    <property type="entry name" value="P-loop_NTPase"/>
</dbReference>
<dbReference type="InterPro" id="IPR000330">
    <property type="entry name" value="SNF2_N"/>
</dbReference>
<keyword evidence="2" id="KW-0863">Zinc-finger</keyword>
<dbReference type="PROSITE" id="PS50966">
    <property type="entry name" value="ZF_SWIM"/>
    <property type="match status" value="1"/>
</dbReference>
<keyword evidence="1 7" id="KW-0378">Hydrolase</keyword>
<name>A0A087E6I9_9BIFI</name>
<protein>
    <submittedName>
        <fullName evidence="7">Helicase</fullName>
        <ecNumber evidence="7">3.6.4.12</ecNumber>
    </submittedName>
</protein>
<dbReference type="GO" id="GO:0005524">
    <property type="term" value="F:ATP binding"/>
    <property type="evidence" value="ECO:0007669"/>
    <property type="project" value="InterPro"/>
</dbReference>
<dbReference type="GO" id="GO:0016787">
    <property type="term" value="F:hydrolase activity"/>
    <property type="evidence" value="ECO:0007669"/>
    <property type="project" value="UniProtKB-KW"/>
</dbReference>
<accession>A0A087E6I9</accession>
<dbReference type="GO" id="GO:0003678">
    <property type="term" value="F:DNA helicase activity"/>
    <property type="evidence" value="ECO:0007669"/>
    <property type="project" value="UniProtKB-EC"/>
</dbReference>
<dbReference type="SUPFAM" id="SSF52540">
    <property type="entry name" value="P-loop containing nucleoside triphosphate hydrolases"/>
    <property type="match status" value="2"/>
</dbReference>
<evidence type="ECO:0000259" key="6">
    <source>
        <dbReference type="PROSITE" id="PS51194"/>
    </source>
</evidence>
<evidence type="ECO:0000259" key="4">
    <source>
        <dbReference type="PROSITE" id="PS50966"/>
    </source>
</evidence>
<feature type="domain" description="SWIM-type" evidence="4">
    <location>
        <begin position="111"/>
        <end position="152"/>
    </location>
</feature>
<dbReference type="InterPro" id="IPR001650">
    <property type="entry name" value="Helicase_C-like"/>
</dbReference>
<proteinExistence type="predicted"/>
<gene>
    <name evidence="7" type="ORF">THER5_0848</name>
</gene>
<evidence type="ECO:0000256" key="1">
    <source>
        <dbReference type="ARBA" id="ARBA00022801"/>
    </source>
</evidence>
<dbReference type="InterPro" id="IPR014001">
    <property type="entry name" value="Helicase_ATP-bd"/>
</dbReference>
<feature type="region of interest" description="Disordered" evidence="3">
    <location>
        <begin position="482"/>
        <end position="553"/>
    </location>
</feature>
<dbReference type="InterPro" id="IPR038718">
    <property type="entry name" value="SNF2-like_sf"/>
</dbReference>
<feature type="domain" description="Helicase C-terminal" evidence="6">
    <location>
        <begin position="1101"/>
        <end position="1248"/>
    </location>
</feature>
<dbReference type="Proteomes" id="UP000029003">
    <property type="component" value="Unassembled WGS sequence"/>
</dbReference>
<dbReference type="Pfam" id="PF00271">
    <property type="entry name" value="Helicase_C"/>
    <property type="match status" value="1"/>
</dbReference>
<dbReference type="Gene3D" id="3.40.50.10810">
    <property type="entry name" value="Tandem AAA-ATPase domain"/>
    <property type="match status" value="1"/>
</dbReference>
<keyword evidence="2" id="KW-0862">Zinc</keyword>
<dbReference type="SMART" id="SM00487">
    <property type="entry name" value="DEXDc"/>
    <property type="match status" value="1"/>
</dbReference>
<evidence type="ECO:0000256" key="2">
    <source>
        <dbReference type="PROSITE-ProRule" id="PRU00325"/>
    </source>
</evidence>
<dbReference type="CDD" id="cd18793">
    <property type="entry name" value="SF2_C_SNF"/>
    <property type="match status" value="1"/>
</dbReference>
<evidence type="ECO:0000313" key="8">
    <source>
        <dbReference type="Proteomes" id="UP000029003"/>
    </source>
</evidence>
<keyword evidence="7" id="KW-0547">Nucleotide-binding</keyword>
<keyword evidence="2" id="KW-0479">Metal-binding</keyword>
<dbReference type="GO" id="GO:0008270">
    <property type="term" value="F:zinc ion binding"/>
    <property type="evidence" value="ECO:0007669"/>
    <property type="project" value="UniProtKB-KW"/>
</dbReference>
<evidence type="ECO:0000256" key="3">
    <source>
        <dbReference type="SAM" id="MobiDB-lite"/>
    </source>
</evidence>
<dbReference type="InterPro" id="IPR013663">
    <property type="entry name" value="Helicase_SWF/SNF/SWI_bac"/>
</dbReference>
<reference evidence="7 8" key="1">
    <citation type="submission" date="2014-03" db="EMBL/GenBank/DDBJ databases">
        <title>Genomics of Bifidobacteria.</title>
        <authorList>
            <person name="Ventura M."/>
            <person name="Milani C."/>
            <person name="Lugli G.A."/>
        </authorList>
    </citation>
    <scope>NUCLEOTIDE SEQUENCE [LARGE SCALE GENOMIC DNA]</scope>
    <source>
        <strain evidence="7 8">LMG 21395</strain>
    </source>
</reference>
<evidence type="ECO:0000259" key="5">
    <source>
        <dbReference type="PROSITE" id="PS51192"/>
    </source>
</evidence>
<evidence type="ECO:0000313" key="7">
    <source>
        <dbReference type="EMBL" id="KFJ03390.1"/>
    </source>
</evidence>
<dbReference type="Pfam" id="PF04434">
    <property type="entry name" value="SWIM"/>
    <property type="match status" value="1"/>
</dbReference>
<dbReference type="InterPro" id="IPR049730">
    <property type="entry name" value="SNF2/RAD54-like_C"/>
</dbReference>
<comment type="caution">
    <text evidence="7">The sequence shown here is derived from an EMBL/GenBank/DDBJ whole genome shotgun (WGS) entry which is preliminary data.</text>
</comment>
<sequence>MCVPARLALRWNECLMKDGGHGLASASVYGGRGGSGYDAPRDFGAEPGSSYGARDEVVPESKLKRRGGSAYYRAFDVLSSNRMRDFTCTYTDDGETLHATVHSTENFLSDYDVSTHIDEDRSDFTDSSCTCPAFSRFGGICKHVLALIIAYNEDSSSFTVKGDASSRGGRQHRTTSPLLERFMFSEERRQADDAKNRQLELLKQVNAAEKNGGVPTSVQSSRHLPIGSVHLELAFAKSARVSGASIRLKLNVPSLRLSYVVNSIPQLLDSVRNQEYFQYGQKLAFVHTRDTFDAQSRKMLDILDRAVQVRESLSNAMFYSFPHSASGDGYAVADDELAELLGLFVDTGEAVGVVGFSTTFANARAMRVVGADPDFGLRITPEADGGYTISHTARVIVMIDGHPSSYVIVGSAIGANREWYSSSTDGLPMIFRCSPQLARREQLAMALCGEDRETEQYVSPRDLNTFSRTVLPQLTVGAIDGVPVQQETDDDDDITGPAGLADATDTDGSAGNPHAETTHETPASDELTGPAAYGTPGGTNPRSDPQHNRPEPLHGLIADIPAKLLATIQQPCNIELYFDRDRDGITCDAQARYGDRRFHIFNGNGAHDGVMRDTTTERLVVEALLHYFPRPDGPVARLSEDDDEGIYRLLTEGLPVLRGLGTVYSTPAFDGVTSMPSPVIKIGLSMRSDLVEISPIADEVDPDEVPQLLNSYRQRKRFHRLRDGRFVNLASMDTSKLDTVADDLGIDRDEFADGAVDVPAFQAFYLDGQTDDEDKDQRFYQYVENLKVIDPNRYEVPESLKSVLRPYQAEGFRWLNAVCDKGFGGILADEMGLGKTVQMLAMLLSRLDESRKNGPNLIVCPASLVYNWVAEAEKFTPELHVAALAGSKDERRAILASARDYDLLVTSYDLLRRDIDDYRDINFTCMALDEAQYVKNHATKSSQAVRSIQAKHRFALTGTPIENRLSELWSIFDFLMPGMLGSYKHFRGRFEMPILSGDAIAQRRLQVFVGPFILRRLKKDVLGDLPDKIENVITVQLEGEQRKLYAALEQRLRASINRDTNFDSGAEKIKALAQLTRLRQICCDPRLVYENAGKKSAKLDAIEELVESCRDAGRKMLIFSQFTSYLHLIGKRLHKNGIDYDVITGGTPKKKRLELVNQFNKDDTPVFLISLKAGNTGLNLTGACVVVHADPWWNAAAQNQATDRAHRIGQTQDVNVYQIVAKDTIEERIINLQRTKSDLAAKFVDDASTTGGSAISRLTKDDLLALLG</sequence>
<feature type="domain" description="Helicase ATP-binding" evidence="5">
    <location>
        <begin position="816"/>
        <end position="978"/>
    </location>
</feature>
<dbReference type="PANTHER" id="PTHR10799">
    <property type="entry name" value="SNF2/RAD54 HELICASE FAMILY"/>
    <property type="match status" value="1"/>
</dbReference>